<feature type="compositionally biased region" description="Basic residues" evidence="9">
    <location>
        <begin position="199"/>
        <end position="213"/>
    </location>
</feature>
<feature type="compositionally biased region" description="Polar residues" evidence="9">
    <location>
        <begin position="234"/>
        <end position="245"/>
    </location>
</feature>
<feature type="transmembrane region" description="Helical" evidence="10">
    <location>
        <begin position="695"/>
        <end position="715"/>
    </location>
</feature>
<dbReference type="Pfam" id="PF01699">
    <property type="entry name" value="Na_Ca_ex"/>
    <property type="match status" value="2"/>
</dbReference>
<feature type="compositionally biased region" description="Acidic residues" evidence="9">
    <location>
        <begin position="166"/>
        <end position="177"/>
    </location>
</feature>
<dbReference type="GO" id="GO:0012505">
    <property type="term" value="C:endomembrane system"/>
    <property type="evidence" value="ECO:0007669"/>
    <property type="project" value="UniProtKB-SubCell"/>
</dbReference>
<feature type="compositionally biased region" description="Polar residues" evidence="9">
    <location>
        <begin position="126"/>
        <end position="145"/>
    </location>
</feature>
<feature type="region of interest" description="Disordered" evidence="9">
    <location>
        <begin position="36"/>
        <end position="288"/>
    </location>
</feature>
<feature type="compositionally biased region" description="Basic and acidic residues" evidence="9">
    <location>
        <begin position="36"/>
        <end position="45"/>
    </location>
</feature>
<feature type="region of interest" description="Disordered" evidence="9">
    <location>
        <begin position="858"/>
        <end position="883"/>
    </location>
</feature>
<feature type="transmembrane region" description="Helical" evidence="10">
    <location>
        <begin position="1196"/>
        <end position="1214"/>
    </location>
</feature>
<name>A0A9W7SVM4_9PEZI</name>
<feature type="compositionally biased region" description="Basic and acidic residues" evidence="9">
    <location>
        <begin position="178"/>
        <end position="198"/>
    </location>
</feature>
<comment type="caution">
    <text evidence="13">The sequence shown here is derived from an EMBL/GenBank/DDBJ whole genome shotgun (WGS) entry which is preliminary data.</text>
</comment>
<feature type="compositionally biased region" description="Acidic residues" evidence="9">
    <location>
        <begin position="224"/>
        <end position="233"/>
    </location>
</feature>
<feature type="non-terminal residue" evidence="13">
    <location>
        <position position="1"/>
    </location>
</feature>
<comment type="similarity">
    <text evidence="2">Belongs to the Ca(2+):cation antiporter (CaCA) (TC 2.A.19) family.</text>
</comment>
<keyword evidence="8 10" id="KW-0472">Membrane</keyword>
<dbReference type="OrthoDB" id="16982at2759"/>
<evidence type="ECO:0000256" key="5">
    <source>
        <dbReference type="ARBA" id="ARBA00022692"/>
    </source>
</evidence>
<feature type="transmembrane region" description="Helical" evidence="10">
    <location>
        <begin position="727"/>
        <end position="747"/>
    </location>
</feature>
<feature type="transmembrane region" description="Helical" evidence="10">
    <location>
        <begin position="659"/>
        <end position="683"/>
    </location>
</feature>
<dbReference type="PANTHER" id="PTHR31503">
    <property type="entry name" value="VACUOLAR CALCIUM ION TRANSPORTER"/>
    <property type="match status" value="1"/>
</dbReference>
<evidence type="ECO:0000313" key="14">
    <source>
        <dbReference type="Proteomes" id="UP001138500"/>
    </source>
</evidence>
<feature type="transmembrane region" description="Helical" evidence="10">
    <location>
        <begin position="525"/>
        <end position="544"/>
    </location>
</feature>
<feature type="transmembrane region" description="Helical" evidence="10">
    <location>
        <begin position="627"/>
        <end position="647"/>
    </location>
</feature>
<feature type="transmembrane region" description="Helical" evidence="10">
    <location>
        <begin position="344"/>
        <end position="377"/>
    </location>
</feature>
<evidence type="ECO:0000259" key="11">
    <source>
        <dbReference type="Pfam" id="PF01699"/>
    </source>
</evidence>
<feature type="compositionally biased region" description="Basic and acidic residues" evidence="9">
    <location>
        <begin position="246"/>
        <end position="256"/>
    </location>
</feature>
<feature type="transmembrane region" description="Helical" evidence="10">
    <location>
        <begin position="1090"/>
        <end position="1111"/>
    </location>
</feature>
<evidence type="ECO:0000256" key="2">
    <source>
        <dbReference type="ARBA" id="ARBA00008170"/>
    </source>
</evidence>
<organism evidence="13 14">
    <name type="scientific">Teratosphaeria destructans</name>
    <dbReference type="NCBI Taxonomy" id="418781"/>
    <lineage>
        <taxon>Eukaryota</taxon>
        <taxon>Fungi</taxon>
        <taxon>Dikarya</taxon>
        <taxon>Ascomycota</taxon>
        <taxon>Pezizomycotina</taxon>
        <taxon>Dothideomycetes</taxon>
        <taxon>Dothideomycetidae</taxon>
        <taxon>Mycosphaerellales</taxon>
        <taxon>Teratosphaeriaceae</taxon>
        <taxon>Teratosphaeria</taxon>
    </lineage>
</organism>
<evidence type="ECO:0000256" key="4">
    <source>
        <dbReference type="ARBA" id="ARBA00022553"/>
    </source>
</evidence>
<evidence type="ECO:0000256" key="9">
    <source>
        <dbReference type="SAM" id="MobiDB-lite"/>
    </source>
</evidence>
<feature type="transmembrane region" description="Helical" evidence="10">
    <location>
        <begin position="1123"/>
        <end position="1145"/>
    </location>
</feature>
<feature type="compositionally biased region" description="Acidic residues" evidence="9">
    <location>
        <begin position="262"/>
        <end position="288"/>
    </location>
</feature>
<proteinExistence type="inferred from homology"/>
<keyword evidence="5 10" id="KW-0812">Transmembrane</keyword>
<dbReference type="InterPro" id="IPR004713">
    <property type="entry name" value="CaH_exchang"/>
</dbReference>
<reference evidence="13 14" key="1">
    <citation type="journal article" date="2018" name="IMA Fungus">
        <title>IMA Genome-F 10: Nine draft genome sequences of Claviceps purpurea s.lat., including C. arundinis, C. humidiphila, and C. cf. spartinae, pseudomolecules for the pitch canker pathogen Fusarium circinatum, draft genome of Davidsoniella eucalypti, Grosmannia galeiformis, Quambalaria eucalypti, and Teratosphaeria destructans.</title>
        <authorList>
            <person name="Wingfield B.D."/>
            <person name="Liu M."/>
            <person name="Nguyen H.D."/>
            <person name="Lane F.A."/>
            <person name="Morgan S.W."/>
            <person name="De Vos L."/>
            <person name="Wilken P.M."/>
            <person name="Duong T.A."/>
            <person name="Aylward J."/>
            <person name="Coetzee M.P."/>
            <person name="Dadej K."/>
            <person name="De Beer Z.W."/>
            <person name="Findlay W."/>
            <person name="Havenga M."/>
            <person name="Kolarik M."/>
            <person name="Menzies J.G."/>
            <person name="Naidoo K."/>
            <person name="Pochopski O."/>
            <person name="Shoukouhi P."/>
            <person name="Santana Q.C."/>
            <person name="Seifert K.A."/>
            <person name="Soal N."/>
            <person name="Steenkamp E.T."/>
            <person name="Tatham C.T."/>
            <person name="van der Nest M.A."/>
            <person name="Wingfield M.J."/>
        </authorList>
    </citation>
    <scope>NUCLEOTIDE SEQUENCE [LARGE SCALE GENOMIC DNA]</scope>
    <source>
        <strain evidence="13">CMW44962</strain>
    </source>
</reference>
<feature type="domain" description="Sodium/calcium exchanger membrane region" evidence="11">
    <location>
        <begin position="630"/>
        <end position="816"/>
    </location>
</feature>
<keyword evidence="3" id="KW-0813">Transport</keyword>
<gene>
    <name evidence="13" type="ORF">Tdes44962_MAKER02009</name>
</gene>
<dbReference type="GO" id="GO:0006874">
    <property type="term" value="P:intracellular calcium ion homeostasis"/>
    <property type="evidence" value="ECO:0007669"/>
    <property type="project" value="TreeGrafter"/>
</dbReference>
<reference evidence="13 14" key="2">
    <citation type="journal article" date="2021" name="Curr. Genet.">
        <title>Genetic response to nitrogen starvation in the aggressive Eucalyptus foliar pathogen Teratosphaeria destructans.</title>
        <authorList>
            <person name="Havenga M."/>
            <person name="Wingfield B.D."/>
            <person name="Wingfield M.J."/>
            <person name="Dreyer L.L."/>
            <person name="Roets F."/>
            <person name="Aylward J."/>
        </authorList>
    </citation>
    <scope>NUCLEOTIDE SEQUENCE [LARGE SCALE GENOMIC DNA]</scope>
    <source>
        <strain evidence="13">CMW44962</strain>
    </source>
</reference>
<feature type="domain" description="Inner membrane component" evidence="12">
    <location>
        <begin position="347"/>
        <end position="403"/>
    </location>
</feature>
<dbReference type="FunFam" id="1.20.1420.30:FF:000014">
    <property type="entry name" value="Cation/H+ exchanger protein 2"/>
    <property type="match status" value="1"/>
</dbReference>
<dbReference type="GO" id="GO:0005774">
    <property type="term" value="C:vacuolar membrane"/>
    <property type="evidence" value="ECO:0007669"/>
    <property type="project" value="UniProtKB-ARBA"/>
</dbReference>
<evidence type="ECO:0000256" key="6">
    <source>
        <dbReference type="ARBA" id="ARBA00022989"/>
    </source>
</evidence>
<dbReference type="AlphaFoldDB" id="A0A9W7SVM4"/>
<evidence type="ECO:0000313" key="13">
    <source>
        <dbReference type="EMBL" id="KAH9834352.1"/>
    </source>
</evidence>
<feature type="region of interest" description="Disordered" evidence="9">
    <location>
        <begin position="910"/>
        <end position="947"/>
    </location>
</feature>
<evidence type="ECO:0000256" key="8">
    <source>
        <dbReference type="ARBA" id="ARBA00023136"/>
    </source>
</evidence>
<comment type="subcellular location">
    <subcellularLocation>
        <location evidence="1">Endomembrane system</location>
        <topology evidence="1">Multi-pass membrane protein</topology>
    </subcellularLocation>
</comment>
<dbReference type="Gene3D" id="1.20.1420.30">
    <property type="entry name" value="NCX, central ion-binding region"/>
    <property type="match status" value="2"/>
</dbReference>
<feature type="compositionally biased region" description="Polar residues" evidence="9">
    <location>
        <begin position="992"/>
        <end position="1002"/>
    </location>
</feature>
<keyword evidence="14" id="KW-1185">Reference proteome</keyword>
<sequence length="1248" mass="136989">RATTVVFLGRRNESQCDVVLSPLSSLEALIETAMADHDSRGREPASTHSTAHTRSTTATATDHASTASDARMPDTRRTSTTSSTGLSNAGGRDPGRDTTHPSQTAAATAGDGGARRQRPRPLDYGTMQSTTTVRTISQNTPSRPSRPSAVRTPSAAAPHRGQQFSVDDDVDEVNNDIEADRQRSKQERERIREHARERALKRRESKGTLRRRATAQPPTLQTVDSEEREEQEESTGAQVSGNDAHQPQRNDSHGEPPSEDTLQGDEEEDEVEDADAANDDDDDDDVDLSDAESFTLKDRQEAINETHPFGIRIWKPALYKKNRSVQKNAEGDIHSAPGGNVSHWLFIFNVLWTLIFGWWLSLLAGLGGVVNLILYFLTGLQSCYDYGRVLINLSHYLLYPFGKYLKLEHDEAYAHEDEGEGRDISEYERWQAGDLEEGRLFFGPTDINRSIIGRRRDEVEDLDPQETDGLLGRSGRQSSIAERARNKTKKRLFGRGKWNLGRVVFFISFYFLITPFLFLVSGICWFLVFTIPMGKVTLLLLYHLRRHPLALSFHTDSHYGRVPSIARGDRGPSILLCTYRAVGLKYWKYTIDGTNIFLINLLGLVVFVIFDYFVLFEALGIRTWLTSNGLIFVLALASIIPLAYFIGQAVASISAQSSMGVGATINAFFSTVVEVFLYCVALQQGKSQLVEGSIIGSIFAGILFLPGLSMCFGAIRRKTQRFNVKSAGVTSTMLLFAVIGAFGPTLFYQIYGSHELNCHQCVDLGGSQNQERDCRRCYFAQAPAIQDRFFIEAVQPYTWFACICLFLSYLVGLLFTLRTHAAVIWNNEPDEKKDAKMEEAAKKYEERHASIVPGGSSLVVSDGLTPTTPARPGAARGETTSTMGSLARDNIRDSQMYKRILHQSLKQAGLSPSAMVKKEEHSELSSPAKTDGPQPPFIVPPKDGEGSKNVRIAGLSAEDNRALVQQVAEMAATAAAVAARDATKAPLKSRAMLTTSASSTKGHNSRDTSKDTGRQGSVTEGSGVPAVAAEEKQEEHAGGGHDAPNWSRTKSAVILLTATVAYAIIAEILVDTVDAVLVGSDIDEKFLGITLFALVPNTTEFLNAISFAMNGNVALSMEIGSSYALQVMLLQIPCLVLFTALYTTAVLPPDAPAGELLEHGFNLIFPQWDMVTVILAVFLMGWVVGEGKSNYFKGSTLIFTYAVVVVGFWFGGYGDVQTNRFDTLALGGSPQFEEVFRTVGRGRSGRAY</sequence>
<keyword evidence="4" id="KW-0597">Phosphoprotein</keyword>
<dbReference type="Pfam" id="PF03733">
    <property type="entry name" value="YccF"/>
    <property type="match status" value="1"/>
</dbReference>
<feature type="transmembrane region" description="Helical" evidence="10">
    <location>
        <begin position="797"/>
        <end position="817"/>
    </location>
</feature>
<feature type="compositionally biased region" description="Basic and acidic residues" evidence="9">
    <location>
        <begin position="1004"/>
        <end position="1013"/>
    </location>
</feature>
<keyword evidence="7" id="KW-0406">Ion transport</keyword>
<keyword evidence="6 10" id="KW-1133">Transmembrane helix</keyword>
<evidence type="ECO:0000256" key="7">
    <source>
        <dbReference type="ARBA" id="ARBA00023065"/>
    </source>
</evidence>
<dbReference type="InterPro" id="IPR005185">
    <property type="entry name" value="YccF"/>
</dbReference>
<dbReference type="GO" id="GO:0015369">
    <property type="term" value="F:calcium:proton antiporter activity"/>
    <property type="evidence" value="ECO:0007669"/>
    <property type="project" value="TreeGrafter"/>
</dbReference>
<feature type="region of interest" description="Disordered" evidence="9">
    <location>
        <begin position="980"/>
        <end position="1023"/>
    </location>
</feature>
<dbReference type="Proteomes" id="UP001138500">
    <property type="component" value="Unassembled WGS sequence"/>
</dbReference>
<protein>
    <submittedName>
        <fullName evidence="13">Sodium, calcium exchanger protein isoform 1A</fullName>
    </submittedName>
</protein>
<feature type="domain" description="Sodium/calcium exchanger membrane region" evidence="11">
    <location>
        <begin position="1051"/>
        <end position="1209"/>
    </location>
</feature>
<feature type="transmembrane region" description="Helical" evidence="10">
    <location>
        <begin position="499"/>
        <end position="519"/>
    </location>
</feature>
<feature type="transmembrane region" description="Helical" evidence="10">
    <location>
        <begin position="595"/>
        <end position="615"/>
    </location>
</feature>
<feature type="compositionally biased region" description="Low complexity" evidence="9">
    <location>
        <begin position="46"/>
        <end position="70"/>
    </location>
</feature>
<dbReference type="PANTHER" id="PTHR31503:SF10">
    <property type="entry name" value="VNX1 PROTEIN"/>
    <property type="match status" value="1"/>
</dbReference>
<dbReference type="InterPro" id="IPR004837">
    <property type="entry name" value="NaCa_Exmemb"/>
</dbReference>
<feature type="transmembrane region" description="Helical" evidence="10">
    <location>
        <begin position="1052"/>
        <end position="1070"/>
    </location>
</feature>
<evidence type="ECO:0000256" key="1">
    <source>
        <dbReference type="ARBA" id="ARBA00004127"/>
    </source>
</evidence>
<evidence type="ECO:0000259" key="12">
    <source>
        <dbReference type="Pfam" id="PF03733"/>
    </source>
</evidence>
<dbReference type="InterPro" id="IPR044880">
    <property type="entry name" value="NCX_ion-bd_dom_sf"/>
</dbReference>
<accession>A0A9W7SVM4</accession>
<dbReference type="EMBL" id="RIBY02001001">
    <property type="protein sequence ID" value="KAH9834352.1"/>
    <property type="molecule type" value="Genomic_DNA"/>
</dbReference>
<feature type="transmembrane region" description="Helical" evidence="10">
    <location>
        <begin position="1165"/>
        <end position="1184"/>
    </location>
</feature>
<evidence type="ECO:0000256" key="3">
    <source>
        <dbReference type="ARBA" id="ARBA00022448"/>
    </source>
</evidence>
<evidence type="ECO:0000256" key="10">
    <source>
        <dbReference type="SAM" id="Phobius"/>
    </source>
</evidence>